<sequence>MIIDSIISRIKDSKKIGITCHISPDGDSIGSSLALLQGLLKLNKDSYIISKEDLPDTFKFLPYSSMINESKGEVLPDTDTVIVLDCGNVERINFNSDITSRDYTLINIDHHLSNDKYGDLNYVNSKASAVAEIVYEILNLLNVQLNEEISKCLYTSLITDTGSFRHSNTTKLTHEIAGELINQGIDFSEIHRSIFENMKFANLKLHGKVIEDMYLKLNNQVCVMNLTKKMLEHFNVDKGDTSDIINIGTRIASVEVAILFKEADDGTKVSLRSKNIVDVRRIAEIFNGGGHIRAAGFFSDKPVNEIESILLKEIEKELI</sequence>
<organism evidence="3 4">
    <name type="scientific">Clostridium novyi A str. 4552</name>
    <dbReference type="NCBI Taxonomy" id="1444289"/>
    <lineage>
        <taxon>Bacteria</taxon>
        <taxon>Bacillati</taxon>
        <taxon>Bacillota</taxon>
        <taxon>Clostridia</taxon>
        <taxon>Eubacteriales</taxon>
        <taxon>Clostridiaceae</taxon>
        <taxon>Clostridium</taxon>
    </lineage>
</organism>
<dbReference type="Gene3D" id="3.10.310.30">
    <property type="match status" value="1"/>
</dbReference>
<evidence type="ECO:0000313" key="3">
    <source>
        <dbReference type="EMBL" id="KGM97726.1"/>
    </source>
</evidence>
<feature type="domain" description="DDH" evidence="1">
    <location>
        <begin position="15"/>
        <end position="155"/>
    </location>
</feature>
<reference evidence="3 4" key="1">
    <citation type="submission" date="2014-01" db="EMBL/GenBank/DDBJ databases">
        <title>Plasmidome dynamics in the species complex Clostridium novyi sensu lato converts strains of independent lineages into distinctly different pathogens.</title>
        <authorList>
            <person name="Skarin H."/>
            <person name="Segerman B."/>
        </authorList>
    </citation>
    <scope>NUCLEOTIDE SEQUENCE [LARGE SCALE GENOMIC DNA]</scope>
    <source>
        <strain evidence="3 4">4552</strain>
    </source>
</reference>
<dbReference type="InterPro" id="IPR051319">
    <property type="entry name" value="Oligoribo/pAp-PDE_c-di-AMP_PDE"/>
</dbReference>
<protein>
    <submittedName>
        <fullName evidence="3">1-pyrroline-5-carboxylate dehydrogenase</fullName>
    </submittedName>
</protein>
<dbReference type="Pfam" id="PF01368">
    <property type="entry name" value="DHH"/>
    <property type="match status" value="1"/>
</dbReference>
<dbReference type="InterPro" id="IPR038763">
    <property type="entry name" value="DHH_sf"/>
</dbReference>
<gene>
    <name evidence="3" type="ORF">Z968_02455</name>
</gene>
<evidence type="ECO:0000259" key="1">
    <source>
        <dbReference type="Pfam" id="PF01368"/>
    </source>
</evidence>
<accession>A0A0A0IBN7</accession>
<evidence type="ECO:0000259" key="2">
    <source>
        <dbReference type="Pfam" id="PF02272"/>
    </source>
</evidence>
<dbReference type="EMBL" id="JENJ01000007">
    <property type="protein sequence ID" value="KGM97726.1"/>
    <property type="molecule type" value="Genomic_DNA"/>
</dbReference>
<proteinExistence type="predicted"/>
<dbReference type="RefSeq" id="WP_039252853.1">
    <property type="nucleotide sequence ID" value="NZ_JENJ01000007.1"/>
</dbReference>
<dbReference type="InterPro" id="IPR001667">
    <property type="entry name" value="DDH_dom"/>
</dbReference>
<dbReference type="AlphaFoldDB" id="A0A0A0IBN7"/>
<dbReference type="OrthoDB" id="9803668at2"/>
<dbReference type="Pfam" id="PF02272">
    <property type="entry name" value="DHHA1"/>
    <property type="match status" value="1"/>
</dbReference>
<dbReference type="Gene3D" id="3.90.1640.10">
    <property type="entry name" value="inorganic pyrophosphatase (n-terminal core)"/>
    <property type="match status" value="1"/>
</dbReference>
<dbReference type="PANTHER" id="PTHR47618:SF1">
    <property type="entry name" value="BIFUNCTIONAL OLIGORIBONUCLEASE AND PAP PHOSPHATASE NRNA"/>
    <property type="match status" value="1"/>
</dbReference>
<feature type="domain" description="DHHA1" evidence="2">
    <location>
        <begin position="220"/>
        <end position="315"/>
    </location>
</feature>
<dbReference type="PANTHER" id="PTHR47618">
    <property type="entry name" value="BIFUNCTIONAL OLIGORIBONUCLEASE AND PAP PHOSPHATASE NRNA"/>
    <property type="match status" value="1"/>
</dbReference>
<comment type="caution">
    <text evidence="3">The sequence shown here is derived from an EMBL/GenBank/DDBJ whole genome shotgun (WGS) entry which is preliminary data.</text>
</comment>
<name>A0A0A0IBN7_CLONO</name>
<dbReference type="Proteomes" id="UP000030012">
    <property type="component" value="Unassembled WGS sequence"/>
</dbReference>
<dbReference type="SUPFAM" id="SSF64182">
    <property type="entry name" value="DHH phosphoesterases"/>
    <property type="match status" value="1"/>
</dbReference>
<dbReference type="GO" id="GO:0003676">
    <property type="term" value="F:nucleic acid binding"/>
    <property type="evidence" value="ECO:0007669"/>
    <property type="project" value="InterPro"/>
</dbReference>
<dbReference type="InterPro" id="IPR003156">
    <property type="entry name" value="DHHA1_dom"/>
</dbReference>
<evidence type="ECO:0000313" key="4">
    <source>
        <dbReference type="Proteomes" id="UP000030012"/>
    </source>
</evidence>